<protein>
    <submittedName>
        <fullName evidence="1">Uncharacterized protein</fullName>
    </submittedName>
</protein>
<comment type="caution">
    <text evidence="1">The sequence shown here is derived from an EMBL/GenBank/DDBJ whole genome shotgun (WGS) entry which is preliminary data.</text>
</comment>
<name>A0AAW0M195_QUESU</name>
<accession>A0AAW0M195</accession>
<sequence>MFSHRPMSPQSRH</sequence>
<reference evidence="1" key="1">
    <citation type="submission" date="2017-12" db="EMBL/GenBank/DDBJ databases">
        <authorList>
            <person name="Barbosa P."/>
            <person name="Usie A."/>
            <person name="Ramos A.M."/>
        </authorList>
    </citation>
    <scope>NUCLEOTIDE SEQUENCE</scope>
    <source>
        <strain evidence="1">HL8</strain>
        <tissue evidence="1">Leaves</tissue>
    </source>
</reference>
<evidence type="ECO:0000313" key="1">
    <source>
        <dbReference type="EMBL" id="KAK7856844.1"/>
    </source>
</evidence>
<gene>
    <name evidence="1" type="ORF">CFP56_021521</name>
</gene>
<proteinExistence type="predicted"/>
<dbReference type="EMBL" id="PKMF04000033">
    <property type="protein sequence ID" value="KAK7856844.1"/>
    <property type="molecule type" value="Genomic_DNA"/>
</dbReference>
<reference evidence="1" key="2">
    <citation type="journal article" date="2018" name="Sci. Data">
        <title>The draft genome sequence of cork oak.</title>
        <authorList>
            <person name="Ramos A.M."/>
            <person name="Usie A."/>
            <person name="Barbosa P."/>
            <person name="Barros P.M."/>
            <person name="Capote T."/>
            <person name="Chaves I."/>
            <person name="Simoes F."/>
            <person name="Abreu I."/>
            <person name="Carrasquinho I."/>
            <person name="Faro C."/>
            <person name="Guimaraes J.B."/>
            <person name="Mendonca D."/>
            <person name="Nobrega F."/>
            <person name="Rodrigues L."/>
            <person name="Saibo N.J.M."/>
            <person name="Varela M.C."/>
            <person name="Egas C."/>
            <person name="Matos J."/>
            <person name="Miguel C.M."/>
            <person name="Oliveira M.M."/>
            <person name="Ricardo C.P."/>
            <person name="Goncalves S."/>
        </authorList>
    </citation>
    <scope>NUCLEOTIDE SEQUENCE [LARGE SCALE GENOMIC DNA]</scope>
    <source>
        <strain evidence="1">HL8</strain>
    </source>
</reference>
<organism evidence="1">
    <name type="scientific">Quercus suber</name>
    <name type="common">Cork oak</name>
    <dbReference type="NCBI Taxonomy" id="58331"/>
    <lineage>
        <taxon>Eukaryota</taxon>
        <taxon>Viridiplantae</taxon>
        <taxon>Streptophyta</taxon>
        <taxon>Embryophyta</taxon>
        <taxon>Tracheophyta</taxon>
        <taxon>Spermatophyta</taxon>
        <taxon>Magnoliopsida</taxon>
        <taxon>eudicotyledons</taxon>
        <taxon>Gunneridae</taxon>
        <taxon>Pentapetalae</taxon>
        <taxon>rosids</taxon>
        <taxon>fabids</taxon>
        <taxon>Fagales</taxon>
        <taxon>Fagaceae</taxon>
        <taxon>Quercus</taxon>
    </lineage>
</organism>
<reference evidence="1" key="3">
    <citation type="submission" date="2023-07" db="EMBL/GenBank/DDBJ databases">
        <title>An improved reference 1 genome and first organelle genomes of Quercus suber.</title>
        <authorList>
            <consortium name="Genosuber Consortium"/>
            <person name="Usie A."/>
            <person name="Serra O."/>
            <person name="Barros P."/>
        </authorList>
    </citation>
    <scope>NUCLEOTIDE SEQUENCE</scope>
    <source>
        <strain evidence="1">HL8</strain>
        <tissue evidence="1">Leaves</tissue>
    </source>
</reference>